<evidence type="ECO:0000256" key="7">
    <source>
        <dbReference type="ARBA" id="ARBA00023235"/>
    </source>
</evidence>
<evidence type="ECO:0000256" key="4">
    <source>
        <dbReference type="ARBA" id="ARBA00011365"/>
    </source>
</evidence>
<comment type="similarity">
    <text evidence="3 9">Belongs to the muconolactone Delta-isomerase family.</text>
</comment>
<dbReference type="InterPro" id="IPR003464">
    <property type="entry name" value="Muconolactone_d_Isoase"/>
</dbReference>
<name>A0A9X1Y6P4_9PROT</name>
<dbReference type="Gene3D" id="3.30.70.1060">
    <property type="entry name" value="Dimeric alpha+beta barrel"/>
    <property type="match status" value="1"/>
</dbReference>
<evidence type="ECO:0000256" key="6">
    <source>
        <dbReference type="ARBA" id="ARBA00022797"/>
    </source>
</evidence>
<comment type="catalytic activity">
    <reaction evidence="1 9">
        <text>(S)-muconolactone = (4,5-dihydro-5-oxofuran-2-yl)-acetate</text>
        <dbReference type="Rhea" id="RHEA:12348"/>
        <dbReference type="ChEBI" id="CHEBI:58425"/>
        <dbReference type="ChEBI" id="CHEBI:58736"/>
        <dbReference type="EC" id="5.3.3.4"/>
    </reaction>
</comment>
<dbReference type="PIRSF" id="PIRSF001486">
    <property type="entry name" value="CatC"/>
    <property type="match status" value="1"/>
</dbReference>
<comment type="subunit">
    <text evidence="4">Homodecamer.</text>
</comment>
<dbReference type="NCBIfam" id="TIGR03221">
    <property type="entry name" value="muco_delta"/>
    <property type="match status" value="1"/>
</dbReference>
<dbReference type="AlphaFoldDB" id="A0A9X1Y6P4"/>
<dbReference type="InterPro" id="IPR011008">
    <property type="entry name" value="Dimeric_a/b-barrel"/>
</dbReference>
<keyword evidence="12" id="KW-1185">Reference proteome</keyword>
<dbReference type="SUPFAM" id="SSF54909">
    <property type="entry name" value="Dimeric alpha+beta barrel"/>
    <property type="match status" value="1"/>
</dbReference>
<evidence type="ECO:0000259" key="10">
    <source>
        <dbReference type="Pfam" id="PF02426"/>
    </source>
</evidence>
<keyword evidence="6 9" id="KW-0058">Aromatic hydrocarbons catabolism</keyword>
<dbReference type="EC" id="5.3.3.4" evidence="5 8"/>
<evidence type="ECO:0000256" key="3">
    <source>
        <dbReference type="ARBA" id="ARBA00010882"/>
    </source>
</evidence>
<evidence type="ECO:0000256" key="9">
    <source>
        <dbReference type="PIRNR" id="PIRNR001486"/>
    </source>
</evidence>
<evidence type="ECO:0000313" key="12">
    <source>
        <dbReference type="Proteomes" id="UP001139516"/>
    </source>
</evidence>
<accession>A0A9X1Y6P4</accession>
<reference evidence="11" key="1">
    <citation type="submission" date="2022-04" db="EMBL/GenBank/DDBJ databases">
        <title>Roseomonas acroporae sp. nov., isolated from coral Acropora digitifera.</title>
        <authorList>
            <person name="Sun H."/>
        </authorList>
    </citation>
    <scope>NUCLEOTIDE SEQUENCE</scope>
    <source>
        <strain evidence="11">NAR14</strain>
    </source>
</reference>
<dbReference type="GO" id="GO:0042952">
    <property type="term" value="P:beta-ketoadipate pathway"/>
    <property type="evidence" value="ECO:0007669"/>
    <property type="project" value="UniProtKB-UniRule"/>
</dbReference>
<dbReference type="Pfam" id="PF02426">
    <property type="entry name" value="MIase"/>
    <property type="match status" value="1"/>
</dbReference>
<feature type="domain" description="Muconolactone isomerase" evidence="10">
    <location>
        <begin position="1"/>
        <end position="89"/>
    </location>
</feature>
<dbReference type="GO" id="GO:0016159">
    <property type="term" value="F:muconolactone delta-isomerase activity"/>
    <property type="evidence" value="ECO:0007669"/>
    <property type="project" value="UniProtKB-UniRule"/>
</dbReference>
<dbReference type="EMBL" id="JALPRX010000007">
    <property type="protein sequence ID" value="MCK8783200.1"/>
    <property type="molecule type" value="Genomic_DNA"/>
</dbReference>
<dbReference type="RefSeq" id="WP_248665326.1">
    <property type="nucleotide sequence ID" value="NZ_JALPRX010000007.1"/>
</dbReference>
<comment type="pathway">
    <text evidence="2 9">Aromatic compound metabolism; beta-ketoadipate pathway; 5-oxo-4,5-dihydro-2-furylacetate from catechol: step 3/3.</text>
</comment>
<evidence type="ECO:0000256" key="5">
    <source>
        <dbReference type="ARBA" id="ARBA00012070"/>
    </source>
</evidence>
<evidence type="ECO:0000313" key="11">
    <source>
        <dbReference type="EMBL" id="MCK8783200.1"/>
    </source>
</evidence>
<dbReference type="Proteomes" id="UP001139516">
    <property type="component" value="Unassembled WGS sequence"/>
</dbReference>
<sequence>MLFHCAMEVRLPPDMPKAEADDIKAREKAYAQDLMRKGKWPHIWRVAGRYANISIIEAADADELHAMLSSLPLFPYMDIEVTPLARHPSAI</sequence>
<evidence type="ECO:0000256" key="8">
    <source>
        <dbReference type="NCBIfam" id="TIGR03221"/>
    </source>
</evidence>
<comment type="caution">
    <text evidence="11">The sequence shown here is derived from an EMBL/GenBank/DDBJ whole genome shotgun (WGS) entry which is preliminary data.</text>
</comment>
<dbReference type="InterPro" id="IPR026029">
    <property type="entry name" value="MLI_dom"/>
</dbReference>
<protein>
    <recommendedName>
        <fullName evidence="5 8">Muconolactone Delta-isomerase</fullName>
        <shortName evidence="9">MIase</shortName>
        <ecNumber evidence="5 8">5.3.3.4</ecNumber>
    </recommendedName>
</protein>
<evidence type="ECO:0000256" key="1">
    <source>
        <dbReference type="ARBA" id="ARBA00001739"/>
    </source>
</evidence>
<evidence type="ECO:0000256" key="2">
    <source>
        <dbReference type="ARBA" id="ARBA00005193"/>
    </source>
</evidence>
<gene>
    <name evidence="11" type="primary">catC</name>
    <name evidence="11" type="ORF">M0638_02250</name>
</gene>
<organism evidence="11 12">
    <name type="scientific">Roseomonas acroporae</name>
    <dbReference type="NCBI Taxonomy" id="2937791"/>
    <lineage>
        <taxon>Bacteria</taxon>
        <taxon>Pseudomonadati</taxon>
        <taxon>Pseudomonadota</taxon>
        <taxon>Alphaproteobacteria</taxon>
        <taxon>Acetobacterales</taxon>
        <taxon>Roseomonadaceae</taxon>
        <taxon>Roseomonas</taxon>
    </lineage>
</organism>
<proteinExistence type="inferred from homology"/>
<keyword evidence="7 9" id="KW-0413">Isomerase</keyword>